<protein>
    <submittedName>
        <fullName evidence="10">Poly [ADP-ribose] polymerase 12</fullName>
    </submittedName>
</protein>
<dbReference type="Proteomes" id="UP000242188">
    <property type="component" value="Unassembled WGS sequence"/>
</dbReference>
<dbReference type="Gene3D" id="3.90.228.10">
    <property type="match status" value="1"/>
</dbReference>
<dbReference type="InterPro" id="IPR051712">
    <property type="entry name" value="ARTD-AVP"/>
</dbReference>
<feature type="compositionally biased region" description="Pro residues" evidence="6">
    <location>
        <begin position="1306"/>
        <end position="1317"/>
    </location>
</feature>
<evidence type="ECO:0000256" key="2">
    <source>
        <dbReference type="ARBA" id="ARBA00023242"/>
    </source>
</evidence>
<dbReference type="PANTHER" id="PTHR45740:SF2">
    <property type="entry name" value="POLY [ADP-RIBOSE] POLYMERASE"/>
    <property type="match status" value="1"/>
</dbReference>
<comment type="subcellular location">
    <subcellularLocation>
        <location evidence="1">Nucleus</location>
    </subcellularLocation>
</comment>
<dbReference type="InterPro" id="IPR004170">
    <property type="entry name" value="WWE_dom"/>
</dbReference>
<keyword evidence="5" id="KW-0175">Coiled coil</keyword>
<feature type="compositionally biased region" description="Low complexity" evidence="6">
    <location>
        <begin position="413"/>
        <end position="430"/>
    </location>
</feature>
<evidence type="ECO:0000256" key="1">
    <source>
        <dbReference type="ARBA" id="ARBA00004123"/>
    </source>
</evidence>
<dbReference type="InterPro" id="IPR012317">
    <property type="entry name" value="Poly(ADP-ribose)pol_cat_dom"/>
</dbReference>
<feature type="compositionally biased region" description="Basic residues" evidence="6">
    <location>
        <begin position="782"/>
        <end position="791"/>
    </location>
</feature>
<name>A0A210QRY2_MIZYE</name>
<feature type="region of interest" description="Disordered" evidence="6">
    <location>
        <begin position="1418"/>
        <end position="1445"/>
    </location>
</feature>
<evidence type="ECO:0000256" key="4">
    <source>
        <dbReference type="PROSITE-ProRule" id="PRU00723"/>
    </source>
</evidence>
<feature type="compositionally biased region" description="Low complexity" evidence="6">
    <location>
        <begin position="359"/>
        <end position="370"/>
    </location>
</feature>
<dbReference type="Gene3D" id="3.30.720.50">
    <property type="match status" value="1"/>
</dbReference>
<dbReference type="Pfam" id="PF00644">
    <property type="entry name" value="PARP"/>
    <property type="match status" value="1"/>
</dbReference>
<keyword evidence="4" id="KW-0862">Zinc</keyword>
<feature type="region of interest" description="Disordered" evidence="6">
    <location>
        <begin position="213"/>
        <end position="290"/>
    </location>
</feature>
<dbReference type="GO" id="GO:0003950">
    <property type="term" value="F:NAD+ poly-ADP-ribosyltransferase activity"/>
    <property type="evidence" value="ECO:0007669"/>
    <property type="project" value="InterPro"/>
</dbReference>
<dbReference type="SUPFAM" id="SSF117839">
    <property type="entry name" value="WWE domain"/>
    <property type="match status" value="1"/>
</dbReference>
<feature type="region of interest" description="Disordered" evidence="6">
    <location>
        <begin position="763"/>
        <end position="804"/>
    </location>
</feature>
<dbReference type="GO" id="GO:0008270">
    <property type="term" value="F:zinc ion binding"/>
    <property type="evidence" value="ECO:0007669"/>
    <property type="project" value="UniProtKB-KW"/>
</dbReference>
<evidence type="ECO:0000256" key="6">
    <source>
        <dbReference type="SAM" id="MobiDB-lite"/>
    </source>
</evidence>
<evidence type="ECO:0000259" key="8">
    <source>
        <dbReference type="PROSITE" id="PS50918"/>
    </source>
</evidence>
<keyword evidence="4" id="KW-0479">Metal-binding</keyword>
<dbReference type="PROSITE" id="PS50103">
    <property type="entry name" value="ZF_C3H1"/>
    <property type="match status" value="2"/>
</dbReference>
<organism evidence="10 11">
    <name type="scientific">Mizuhopecten yessoensis</name>
    <name type="common">Japanese scallop</name>
    <name type="synonym">Patinopecten yessoensis</name>
    <dbReference type="NCBI Taxonomy" id="6573"/>
    <lineage>
        <taxon>Eukaryota</taxon>
        <taxon>Metazoa</taxon>
        <taxon>Spiralia</taxon>
        <taxon>Lophotrochozoa</taxon>
        <taxon>Mollusca</taxon>
        <taxon>Bivalvia</taxon>
        <taxon>Autobranchia</taxon>
        <taxon>Pteriomorphia</taxon>
        <taxon>Pectinida</taxon>
        <taxon>Pectinoidea</taxon>
        <taxon>Pectinidae</taxon>
        <taxon>Mizuhopecten</taxon>
    </lineage>
</organism>
<proteinExistence type="inferred from homology"/>
<feature type="compositionally biased region" description="Gly residues" evidence="6">
    <location>
        <begin position="100"/>
        <end position="110"/>
    </location>
</feature>
<dbReference type="GO" id="GO:1990404">
    <property type="term" value="F:NAD+-protein mono-ADP-ribosyltransferase activity"/>
    <property type="evidence" value="ECO:0007669"/>
    <property type="project" value="TreeGrafter"/>
</dbReference>
<gene>
    <name evidence="10" type="ORF">KP79_PYT21848</name>
</gene>
<feature type="compositionally biased region" description="Basic residues" evidence="6">
    <location>
        <begin position="332"/>
        <end position="341"/>
    </location>
</feature>
<feature type="domain" description="WWE" evidence="8">
    <location>
        <begin position="933"/>
        <end position="1012"/>
    </location>
</feature>
<feature type="zinc finger region" description="C3H1-type" evidence="4">
    <location>
        <begin position="608"/>
        <end position="636"/>
    </location>
</feature>
<dbReference type="PROSITE" id="PS50918">
    <property type="entry name" value="WWE"/>
    <property type="match status" value="1"/>
</dbReference>
<feature type="coiled-coil region" evidence="5">
    <location>
        <begin position="1094"/>
        <end position="1121"/>
    </location>
</feature>
<dbReference type="PANTHER" id="PTHR45740">
    <property type="entry name" value="POLY [ADP-RIBOSE] POLYMERASE"/>
    <property type="match status" value="1"/>
</dbReference>
<feature type="compositionally biased region" description="Basic residues" evidence="6">
    <location>
        <begin position="441"/>
        <end position="451"/>
    </location>
</feature>
<dbReference type="SMART" id="SM00356">
    <property type="entry name" value="ZnF_C3H1"/>
    <property type="match status" value="2"/>
</dbReference>
<keyword evidence="2" id="KW-0539">Nucleus</keyword>
<dbReference type="OrthoDB" id="5988750at2759"/>
<evidence type="ECO:0000259" key="9">
    <source>
        <dbReference type="PROSITE" id="PS51059"/>
    </source>
</evidence>
<feature type="compositionally biased region" description="Basic and acidic residues" evidence="6">
    <location>
        <begin position="732"/>
        <end position="741"/>
    </location>
</feature>
<comment type="similarity">
    <text evidence="3">Belongs to the ARTD/PARP family.</text>
</comment>
<feature type="compositionally biased region" description="Polar residues" evidence="6">
    <location>
        <begin position="221"/>
        <end position="230"/>
    </location>
</feature>
<dbReference type="STRING" id="6573.A0A210QRY2"/>
<feature type="domain" description="C3H1-type" evidence="7">
    <location>
        <begin position="608"/>
        <end position="636"/>
    </location>
</feature>
<feature type="domain" description="PARP catalytic" evidence="9">
    <location>
        <begin position="1040"/>
        <end position="1260"/>
    </location>
</feature>
<evidence type="ECO:0000313" key="11">
    <source>
        <dbReference type="Proteomes" id="UP000242188"/>
    </source>
</evidence>
<feature type="compositionally biased region" description="Basic and acidic residues" evidence="6">
    <location>
        <begin position="1436"/>
        <end position="1445"/>
    </location>
</feature>
<feature type="compositionally biased region" description="Basic and acidic residues" evidence="6">
    <location>
        <begin position="377"/>
        <end position="389"/>
    </location>
</feature>
<feature type="compositionally biased region" description="Acidic residues" evidence="6">
    <location>
        <begin position="400"/>
        <end position="412"/>
    </location>
</feature>
<feature type="domain" description="C3H1-type" evidence="7">
    <location>
        <begin position="548"/>
        <end position="581"/>
    </location>
</feature>
<feature type="compositionally biased region" description="Low complexity" evidence="6">
    <location>
        <begin position="145"/>
        <end position="157"/>
    </location>
</feature>
<dbReference type="SUPFAM" id="SSF56399">
    <property type="entry name" value="ADP-ribosylation"/>
    <property type="match status" value="1"/>
</dbReference>
<evidence type="ECO:0000259" key="7">
    <source>
        <dbReference type="PROSITE" id="PS50103"/>
    </source>
</evidence>
<keyword evidence="4" id="KW-0863">Zinc-finger</keyword>
<comment type="caution">
    <text evidence="10">The sequence shown here is derived from an EMBL/GenBank/DDBJ whole genome shotgun (WGS) entry which is preliminary data.</text>
</comment>
<dbReference type="EMBL" id="NEDP02002225">
    <property type="protein sequence ID" value="OWF51507.1"/>
    <property type="molecule type" value="Genomic_DNA"/>
</dbReference>
<feature type="region of interest" description="Disordered" evidence="6">
    <location>
        <begin position="302"/>
        <end position="456"/>
    </location>
</feature>
<dbReference type="PROSITE" id="PS51059">
    <property type="entry name" value="PARP_CATALYTIC"/>
    <property type="match status" value="1"/>
</dbReference>
<keyword evidence="11" id="KW-1185">Reference proteome</keyword>
<dbReference type="CDD" id="cd01439">
    <property type="entry name" value="TCCD_inducible_PARP_like"/>
    <property type="match status" value="1"/>
</dbReference>
<feature type="compositionally biased region" description="Polar residues" evidence="6">
    <location>
        <begin position="302"/>
        <end position="319"/>
    </location>
</feature>
<dbReference type="Pfam" id="PF02825">
    <property type="entry name" value="WWE"/>
    <property type="match status" value="1"/>
</dbReference>
<sequence length="1445" mass="163878">MADAQFFQRLKRQGVDVKLATTIVSCKQFTSEELKDWAIISLKTIKLNEAIKIVKELHFNQNVGDNKSGILCARINNLKKSPQEEAGQQGGHSKVQSNSRGGGSARGGNSRGNRGRTPPPGPLLQSHPPQFQSPPPLFQPTQHGPLLHSPPSLLHLPTSGRPPLQNHGGSSSQRNDGILPTPYGRKKQQQIQTDPQYLTNNLEYLRNLSENAQGIPGFTNPMESFQSADNGRTAKTAKTGRRNRGNHSKQGGATGQGKGVNSDEDSDGSIQSQPDNPSMWGNRGLNRSYGSTDFLDQVAKRNTNSGKQGNRGDQGNHGYQGNRGYQGDRNRGPRRGRGGGRGHHEGSSEIVNNNDDENNQNGRSRGSNRGQGRGRGRARERGRGGDRGRRWSSKCNVNSGDEDEESDSDSDSDLSSVSGSEASRSVISGSQSDRLKDFDKKKKRRRPRQKPRSCSLNEEVETFEDERVDENKIFSYLVKSFGGFVAFDEFVEQCDLFPSDLDIDKWFRCHKRRFKLFEKEGKILYVSAFYRDVTLCLGYNCLFGREKKCSKTDCEHFHICKNHISGNCSFGETCCFSHSFRDANNLEHKKKLGLHEFSDKEMVVILANRYPKVCSDFLKTTSCPNGENCPNLHICSLSLRGRCTREADCPLGHSFETDHNIWVLKALEHYSWLTGKSGLLLRKIILVDRSLEAPLGAQTTQKEEPEIGDEELKDIADEIERLKKTPGKKRPSRADRFKTNDPDDVISFNLNQVHISEMSSGVDAEIPDEPMPEQTEKAEPKQKKKKPKKTPGSKQNKKDDTVETPTTWLNEEALDISICLKYLEGNCSGVCPKGHHHHPDQAPYVWQIKQGDTWCSFTSEYSEEIEEGFCRHLEVIDAEILVENQAVYMVHVCVSDVRNTKGVVYEQDGVMLAAPQSFPVRRLSTQSYVDVKDKKVAALSFTTQWRWYWKSDEEQWEPFDTDNFQKTLERKYKYGQQTFLFTRENYRFKYRTDFRTFRQVNLDTMKTRDICRRPLFVSLEDVKNKKFPPCLEVVDPISKPPTFVPWDLSNDFELVELERVKPEFKAIRDRFFETMDNGRFDLLYIYRVQNWRLYQDYELRRKNMKKEIDIIEGQSRDVNEKFLFHGTDSMKTCQGICTNNFDFRTSGKNATVYGEGSYFAETSKYSHSYTQPGKNKERYMFQAKVLVGLSTKGKSSYRRPPERPGQTHKLYDSCVDIEDKPNMYIIFERSQSYPEYLIAYREKSTSDLGMANIGTSHAMATPVQTPAVTVKPKLAPKPMAPTVAMPQQAPKPTAPTVAMPQQAPKPTAPIVPTPVPAPRVSRAAPQPVAPLQPLVYPSSSSHEAPAYRATSSLTPLSYPTTTASDYRDNLKRSSTIQDHERVAKERSFGAYDRNITGDQMNQYYVEDQLERRRRATEYASDLEKLRQTTSYTPQQKKKDEGCVLQ</sequence>
<dbReference type="Gene3D" id="4.10.1000.10">
    <property type="entry name" value="Zinc finger, CCCH-type"/>
    <property type="match status" value="1"/>
</dbReference>
<dbReference type="GO" id="GO:0005634">
    <property type="term" value="C:nucleus"/>
    <property type="evidence" value="ECO:0007669"/>
    <property type="project" value="UniProtKB-SubCell"/>
</dbReference>
<dbReference type="InterPro" id="IPR037197">
    <property type="entry name" value="WWE_dom_sf"/>
</dbReference>
<accession>A0A210QRY2</accession>
<evidence type="ECO:0000256" key="5">
    <source>
        <dbReference type="SAM" id="Coils"/>
    </source>
</evidence>
<feature type="zinc finger region" description="C3H1-type" evidence="4">
    <location>
        <begin position="548"/>
        <end position="581"/>
    </location>
</feature>
<reference evidence="10 11" key="1">
    <citation type="journal article" date="2017" name="Nat. Ecol. Evol.">
        <title>Scallop genome provides insights into evolution of bilaterian karyotype and development.</title>
        <authorList>
            <person name="Wang S."/>
            <person name="Zhang J."/>
            <person name="Jiao W."/>
            <person name="Li J."/>
            <person name="Xun X."/>
            <person name="Sun Y."/>
            <person name="Guo X."/>
            <person name="Huan P."/>
            <person name="Dong B."/>
            <person name="Zhang L."/>
            <person name="Hu X."/>
            <person name="Sun X."/>
            <person name="Wang J."/>
            <person name="Zhao C."/>
            <person name="Wang Y."/>
            <person name="Wang D."/>
            <person name="Huang X."/>
            <person name="Wang R."/>
            <person name="Lv J."/>
            <person name="Li Y."/>
            <person name="Zhang Z."/>
            <person name="Liu B."/>
            <person name="Lu W."/>
            <person name="Hui Y."/>
            <person name="Liang J."/>
            <person name="Zhou Z."/>
            <person name="Hou R."/>
            <person name="Li X."/>
            <person name="Liu Y."/>
            <person name="Li H."/>
            <person name="Ning X."/>
            <person name="Lin Y."/>
            <person name="Zhao L."/>
            <person name="Xing Q."/>
            <person name="Dou J."/>
            <person name="Li Y."/>
            <person name="Mao J."/>
            <person name="Guo H."/>
            <person name="Dou H."/>
            <person name="Li T."/>
            <person name="Mu C."/>
            <person name="Jiang W."/>
            <person name="Fu Q."/>
            <person name="Fu X."/>
            <person name="Miao Y."/>
            <person name="Liu J."/>
            <person name="Yu Q."/>
            <person name="Li R."/>
            <person name="Liao H."/>
            <person name="Li X."/>
            <person name="Kong Y."/>
            <person name="Jiang Z."/>
            <person name="Chourrout D."/>
            <person name="Li R."/>
            <person name="Bao Z."/>
        </authorList>
    </citation>
    <scope>NUCLEOTIDE SEQUENCE [LARGE SCALE GENOMIC DNA]</scope>
    <source>
        <strain evidence="10 11">PY_sf001</strain>
    </source>
</reference>
<feature type="region of interest" description="Disordered" evidence="6">
    <location>
        <begin position="724"/>
        <end position="743"/>
    </location>
</feature>
<feature type="compositionally biased region" description="Basic residues" evidence="6">
    <location>
        <begin position="238"/>
        <end position="247"/>
    </location>
</feature>
<dbReference type="InterPro" id="IPR000571">
    <property type="entry name" value="Znf_CCCH"/>
</dbReference>
<evidence type="ECO:0000256" key="3">
    <source>
        <dbReference type="ARBA" id="ARBA00024347"/>
    </source>
</evidence>
<feature type="region of interest" description="Disordered" evidence="6">
    <location>
        <begin position="81"/>
        <end position="194"/>
    </location>
</feature>
<feature type="region of interest" description="Disordered" evidence="6">
    <location>
        <begin position="1283"/>
        <end position="1324"/>
    </location>
</feature>
<evidence type="ECO:0000313" key="10">
    <source>
        <dbReference type="EMBL" id="OWF51507.1"/>
    </source>
</evidence>